<keyword evidence="3" id="KW-1003">Cell membrane</keyword>
<dbReference type="EMBL" id="CP036339">
    <property type="protein sequence ID" value="QDT71602.1"/>
    <property type="molecule type" value="Genomic_DNA"/>
</dbReference>
<keyword evidence="6 8" id="KW-0472">Membrane</keyword>
<dbReference type="Proteomes" id="UP000317909">
    <property type="component" value="Chromosome"/>
</dbReference>
<evidence type="ECO:0000256" key="5">
    <source>
        <dbReference type="ARBA" id="ARBA00022989"/>
    </source>
</evidence>
<dbReference type="InterPro" id="IPR007055">
    <property type="entry name" value="BON_dom"/>
</dbReference>
<keyword evidence="4 8" id="KW-0812">Transmembrane</keyword>
<dbReference type="GO" id="GO:0005886">
    <property type="term" value="C:plasma membrane"/>
    <property type="evidence" value="ECO:0007669"/>
    <property type="project" value="UniProtKB-SubCell"/>
</dbReference>
<dbReference type="InterPro" id="IPR023408">
    <property type="entry name" value="MscS_beta-dom_sf"/>
</dbReference>
<organism evidence="10 11">
    <name type="scientific">Lacipirellula limnantheis</name>
    <dbReference type="NCBI Taxonomy" id="2528024"/>
    <lineage>
        <taxon>Bacteria</taxon>
        <taxon>Pseudomonadati</taxon>
        <taxon>Planctomycetota</taxon>
        <taxon>Planctomycetia</taxon>
        <taxon>Pirellulales</taxon>
        <taxon>Lacipirellulaceae</taxon>
        <taxon>Lacipirellula</taxon>
    </lineage>
</organism>
<dbReference type="Gene3D" id="1.10.287.1260">
    <property type="match status" value="1"/>
</dbReference>
<evidence type="ECO:0000256" key="6">
    <source>
        <dbReference type="ARBA" id="ARBA00023136"/>
    </source>
</evidence>
<evidence type="ECO:0000256" key="3">
    <source>
        <dbReference type="ARBA" id="ARBA00022475"/>
    </source>
</evidence>
<feature type="transmembrane region" description="Helical" evidence="8">
    <location>
        <begin position="243"/>
        <end position="262"/>
    </location>
</feature>
<gene>
    <name evidence="10" type="primary">mscS_2</name>
    <name evidence="10" type="ORF">I41_07620</name>
</gene>
<keyword evidence="5 8" id="KW-1133">Transmembrane helix</keyword>
<reference evidence="10 11" key="1">
    <citation type="submission" date="2019-02" db="EMBL/GenBank/DDBJ databases">
        <title>Deep-cultivation of Planctomycetes and their phenomic and genomic characterization uncovers novel biology.</title>
        <authorList>
            <person name="Wiegand S."/>
            <person name="Jogler M."/>
            <person name="Boedeker C."/>
            <person name="Pinto D."/>
            <person name="Vollmers J."/>
            <person name="Rivas-Marin E."/>
            <person name="Kohn T."/>
            <person name="Peeters S.H."/>
            <person name="Heuer A."/>
            <person name="Rast P."/>
            <person name="Oberbeckmann S."/>
            <person name="Bunk B."/>
            <person name="Jeske O."/>
            <person name="Meyerdierks A."/>
            <person name="Storesund J.E."/>
            <person name="Kallscheuer N."/>
            <person name="Luecker S."/>
            <person name="Lage O.M."/>
            <person name="Pohl T."/>
            <person name="Merkel B.J."/>
            <person name="Hornburger P."/>
            <person name="Mueller R.-W."/>
            <person name="Bruemmer F."/>
            <person name="Labrenz M."/>
            <person name="Spormann A.M."/>
            <person name="Op den Camp H."/>
            <person name="Overmann J."/>
            <person name="Amann R."/>
            <person name="Jetten M.S.M."/>
            <person name="Mascher T."/>
            <person name="Medema M.H."/>
            <person name="Devos D.P."/>
            <person name="Kaster A.-K."/>
            <person name="Ovreas L."/>
            <person name="Rohde M."/>
            <person name="Galperin M.Y."/>
            <person name="Jogler C."/>
        </authorList>
    </citation>
    <scope>NUCLEOTIDE SEQUENCE [LARGE SCALE GENOMIC DNA]</scope>
    <source>
        <strain evidence="10 11">I41</strain>
    </source>
</reference>
<dbReference type="Pfam" id="PF21082">
    <property type="entry name" value="MS_channel_3rd"/>
    <property type="match status" value="1"/>
</dbReference>
<feature type="transmembrane region" description="Helical" evidence="8">
    <location>
        <begin position="217"/>
        <end position="237"/>
    </location>
</feature>
<dbReference type="SUPFAM" id="SSF50182">
    <property type="entry name" value="Sm-like ribonucleoproteins"/>
    <property type="match status" value="1"/>
</dbReference>
<dbReference type="Gene3D" id="2.30.30.60">
    <property type="match status" value="1"/>
</dbReference>
<evidence type="ECO:0000256" key="8">
    <source>
        <dbReference type="SAM" id="Phobius"/>
    </source>
</evidence>
<dbReference type="SUPFAM" id="SSF82689">
    <property type="entry name" value="Mechanosensitive channel protein MscS (YggB), C-terminal domain"/>
    <property type="match status" value="1"/>
</dbReference>
<accession>A0A517TTC1</accession>
<evidence type="ECO:0000256" key="7">
    <source>
        <dbReference type="SAM" id="MobiDB-lite"/>
    </source>
</evidence>
<feature type="region of interest" description="Disordered" evidence="7">
    <location>
        <begin position="441"/>
        <end position="501"/>
    </location>
</feature>
<proteinExistence type="inferred from homology"/>
<dbReference type="InterPro" id="IPR049278">
    <property type="entry name" value="MS_channel_C"/>
</dbReference>
<evidence type="ECO:0000256" key="4">
    <source>
        <dbReference type="ARBA" id="ARBA00022692"/>
    </source>
</evidence>
<protein>
    <submittedName>
        <fullName evidence="10">Small-conductance mechanosensitive channel</fullName>
    </submittedName>
</protein>
<dbReference type="Pfam" id="PF00924">
    <property type="entry name" value="MS_channel_2nd"/>
    <property type="match status" value="1"/>
</dbReference>
<comment type="subcellular location">
    <subcellularLocation>
        <location evidence="1">Cell membrane</location>
        <topology evidence="1">Multi-pass membrane protein</topology>
    </subcellularLocation>
</comment>
<comment type="similarity">
    <text evidence="2">Belongs to the MscS (TC 1.A.23) family.</text>
</comment>
<name>A0A517TTC1_9BACT</name>
<dbReference type="InterPro" id="IPR010920">
    <property type="entry name" value="LSM_dom_sf"/>
</dbReference>
<dbReference type="PROSITE" id="PS50914">
    <property type="entry name" value="BON"/>
    <property type="match status" value="1"/>
</dbReference>
<dbReference type="OrthoDB" id="9793781at2"/>
<feature type="compositionally biased region" description="Basic and acidic residues" evidence="7">
    <location>
        <begin position="468"/>
        <end position="488"/>
    </location>
</feature>
<evidence type="ECO:0000313" key="11">
    <source>
        <dbReference type="Proteomes" id="UP000317909"/>
    </source>
</evidence>
<dbReference type="GO" id="GO:0008381">
    <property type="term" value="F:mechanosensitive monoatomic ion channel activity"/>
    <property type="evidence" value="ECO:0007669"/>
    <property type="project" value="InterPro"/>
</dbReference>
<evidence type="ECO:0000313" key="10">
    <source>
        <dbReference type="EMBL" id="QDT71602.1"/>
    </source>
</evidence>
<dbReference type="InterPro" id="IPR045275">
    <property type="entry name" value="MscS_archaea/bacteria_type"/>
</dbReference>
<dbReference type="AlphaFoldDB" id="A0A517TTC1"/>
<dbReference type="Gene3D" id="3.30.70.100">
    <property type="match status" value="1"/>
</dbReference>
<feature type="transmembrane region" description="Helical" evidence="8">
    <location>
        <begin position="177"/>
        <end position="197"/>
    </location>
</feature>
<dbReference type="PANTHER" id="PTHR30221:SF1">
    <property type="entry name" value="SMALL-CONDUCTANCE MECHANOSENSITIVE CHANNEL"/>
    <property type="match status" value="1"/>
</dbReference>
<dbReference type="Pfam" id="PF04972">
    <property type="entry name" value="BON"/>
    <property type="match status" value="1"/>
</dbReference>
<dbReference type="KEGG" id="llh:I41_07620"/>
<dbReference type="InterPro" id="IPR011066">
    <property type="entry name" value="MscS_channel_C_sf"/>
</dbReference>
<dbReference type="PANTHER" id="PTHR30221">
    <property type="entry name" value="SMALL-CONDUCTANCE MECHANOSENSITIVE CHANNEL"/>
    <property type="match status" value="1"/>
</dbReference>
<keyword evidence="11" id="KW-1185">Reference proteome</keyword>
<evidence type="ECO:0000256" key="1">
    <source>
        <dbReference type="ARBA" id="ARBA00004651"/>
    </source>
</evidence>
<evidence type="ECO:0000256" key="2">
    <source>
        <dbReference type="ARBA" id="ARBA00008017"/>
    </source>
</evidence>
<sequence>MDDFMLMVRNAFNAPEMPQQLRRLAAQLALAAAFSTLLSCFLSEPALAQDAASPAAAAPAAANPQATETEAAAAAVPAKVDVQPVAEDVDIAARLERILTATKWFTDPQASAEEGVVFLDGVANRESSKEWATKLASSTQDVVAVVNRMTVAERSAWDFSPAWDQLRVMARTAVQSLPALVLSLLVLLITFVATIVATRSARRLGARRFQNALLSEVAARAAAAPVIIVGLYLAMRISGLTQIAATVLGGTGLIGIIIGIAFRDIAENFLASILISMQRPFQAGDLVTIADHQGFVQKVTTRGTIIVTLDGNHVQIPNATIYKSIIRNHSANPNGRLDFIIRIGYDDSIEQTQEMVLKVLREHPAVLADPEPLILVEELTPTGVNIHAYFWINGRDFSGLKVRSATLRQIIAKLAEAGITMPDSREIIFPLGVPIVEPTRAATRPADHPRVQPKPADASAPAMTRSEGGLRNEREEISEQAKNSRELEPGSNLLKEPAGVQ</sequence>
<evidence type="ECO:0000259" key="9">
    <source>
        <dbReference type="PROSITE" id="PS50914"/>
    </source>
</evidence>
<feature type="domain" description="BON" evidence="9">
    <location>
        <begin position="87"/>
        <end position="153"/>
    </location>
</feature>
<dbReference type="RefSeq" id="WP_145430998.1">
    <property type="nucleotide sequence ID" value="NZ_CP036339.1"/>
</dbReference>
<dbReference type="InterPro" id="IPR006685">
    <property type="entry name" value="MscS_channel_2nd"/>
</dbReference>